<dbReference type="Pfam" id="PF22022">
    <property type="entry name" value="Phage_int_M"/>
    <property type="match status" value="1"/>
</dbReference>
<dbReference type="InterPro" id="IPR038488">
    <property type="entry name" value="Integrase_DNA-bd_sf"/>
</dbReference>
<sequence>MLTDREIKSLKYREKMYRKCDAENLYIEVPPNGKKRWRFKYRYNNKAKMLSLGVYPLVSLSDARKRRDEARRLLANGIDPSENRKVQKAAQSERSANSFEVVAREWFAKHSPRWAKSHSDRVIRRLELDAFPWIGERPIDDITPSELRAMVERIEKRGALETTRRILQYCGRIFRYAAATERVKNDPTIGLRDTLSPTKKTHFAAVTEPARVGELLRVIDGYQGTFPVMCALRLAPLVFVRPGELRKAKWADIDPDAQEWRYTVTKTNTQHIVPLSRQAMEILRELQPLTGNRRYVFPSARSADRPMSDNAVLSAFRRMGIPKEEMSGHGFRAMARTILDEVLHIRPDYIEHQLAHAVRDPNGRAYNRTKYLPERREMMQTWADYLDELKARNSSVNASALR</sequence>
<dbReference type="AlphaFoldDB" id="A0A450WKA6"/>
<dbReference type="InterPro" id="IPR050808">
    <property type="entry name" value="Phage_Integrase"/>
</dbReference>
<evidence type="ECO:0000256" key="4">
    <source>
        <dbReference type="ARBA" id="ARBA00023172"/>
    </source>
</evidence>
<dbReference type="SUPFAM" id="SSF56349">
    <property type="entry name" value="DNA breaking-rejoining enzymes"/>
    <property type="match status" value="1"/>
</dbReference>
<keyword evidence="3 5" id="KW-0238">DNA-binding</keyword>
<evidence type="ECO:0000259" key="6">
    <source>
        <dbReference type="PROSITE" id="PS51898"/>
    </source>
</evidence>
<dbReference type="InterPro" id="IPR053876">
    <property type="entry name" value="Phage_int_M"/>
</dbReference>
<dbReference type="Pfam" id="PF13356">
    <property type="entry name" value="Arm-DNA-bind_3"/>
    <property type="match status" value="1"/>
</dbReference>
<feature type="domain" description="Tyr recombinase" evidence="6">
    <location>
        <begin position="201"/>
        <end position="384"/>
    </location>
</feature>
<dbReference type="PROSITE" id="PS51900">
    <property type="entry name" value="CB"/>
    <property type="match status" value="1"/>
</dbReference>
<dbReference type="PROSITE" id="PS51898">
    <property type="entry name" value="TYR_RECOMBINASE"/>
    <property type="match status" value="1"/>
</dbReference>
<dbReference type="CDD" id="cd00801">
    <property type="entry name" value="INT_P4_C"/>
    <property type="match status" value="1"/>
</dbReference>
<keyword evidence="4" id="KW-0233">DNA recombination</keyword>
<dbReference type="InterPro" id="IPR002104">
    <property type="entry name" value="Integrase_catalytic"/>
</dbReference>
<evidence type="ECO:0000256" key="3">
    <source>
        <dbReference type="ARBA" id="ARBA00023125"/>
    </source>
</evidence>
<evidence type="ECO:0000256" key="2">
    <source>
        <dbReference type="ARBA" id="ARBA00022908"/>
    </source>
</evidence>
<evidence type="ECO:0000256" key="1">
    <source>
        <dbReference type="ARBA" id="ARBA00008857"/>
    </source>
</evidence>
<dbReference type="Gene3D" id="3.30.160.390">
    <property type="entry name" value="Integrase, DNA-binding domain"/>
    <property type="match status" value="1"/>
</dbReference>
<comment type="similarity">
    <text evidence="1">Belongs to the 'phage' integrase family.</text>
</comment>
<name>A0A450WKA6_9GAMM</name>
<feature type="domain" description="Core-binding (CB)" evidence="7">
    <location>
        <begin position="97"/>
        <end position="178"/>
    </location>
</feature>
<dbReference type="InterPro" id="IPR010998">
    <property type="entry name" value="Integrase_recombinase_N"/>
</dbReference>
<dbReference type="EMBL" id="CAADFN010000032">
    <property type="protein sequence ID" value="VFK17454.1"/>
    <property type="molecule type" value="Genomic_DNA"/>
</dbReference>
<proteinExistence type="inferred from homology"/>
<dbReference type="InterPro" id="IPR025166">
    <property type="entry name" value="Integrase_DNA_bind_dom"/>
</dbReference>
<organism evidence="8">
    <name type="scientific">Candidatus Kentrum sp. LFY</name>
    <dbReference type="NCBI Taxonomy" id="2126342"/>
    <lineage>
        <taxon>Bacteria</taxon>
        <taxon>Pseudomonadati</taxon>
        <taxon>Pseudomonadota</taxon>
        <taxon>Gammaproteobacteria</taxon>
        <taxon>Candidatus Kentrum</taxon>
    </lineage>
</organism>
<evidence type="ECO:0000259" key="7">
    <source>
        <dbReference type="PROSITE" id="PS51900"/>
    </source>
</evidence>
<dbReference type="Pfam" id="PF00589">
    <property type="entry name" value="Phage_integrase"/>
    <property type="match status" value="1"/>
</dbReference>
<gene>
    <name evidence="8" type="ORF">BECKLFY1418C_GA0070996_10324</name>
</gene>
<keyword evidence="2" id="KW-0229">DNA integration</keyword>
<dbReference type="GO" id="GO:0015074">
    <property type="term" value="P:DNA integration"/>
    <property type="evidence" value="ECO:0007669"/>
    <property type="project" value="UniProtKB-KW"/>
</dbReference>
<dbReference type="GO" id="GO:0003677">
    <property type="term" value="F:DNA binding"/>
    <property type="evidence" value="ECO:0007669"/>
    <property type="project" value="UniProtKB-UniRule"/>
</dbReference>
<dbReference type="Gene3D" id="1.10.443.10">
    <property type="entry name" value="Intergrase catalytic core"/>
    <property type="match status" value="1"/>
</dbReference>
<dbReference type="Gene3D" id="1.10.150.130">
    <property type="match status" value="1"/>
</dbReference>
<dbReference type="GO" id="GO:0006310">
    <property type="term" value="P:DNA recombination"/>
    <property type="evidence" value="ECO:0007669"/>
    <property type="project" value="UniProtKB-KW"/>
</dbReference>
<dbReference type="PANTHER" id="PTHR30629">
    <property type="entry name" value="PROPHAGE INTEGRASE"/>
    <property type="match status" value="1"/>
</dbReference>
<evidence type="ECO:0000256" key="5">
    <source>
        <dbReference type="PROSITE-ProRule" id="PRU01248"/>
    </source>
</evidence>
<accession>A0A450WKA6</accession>
<dbReference type="PANTHER" id="PTHR30629:SF2">
    <property type="entry name" value="PROPHAGE INTEGRASE INTS-RELATED"/>
    <property type="match status" value="1"/>
</dbReference>
<dbReference type="InterPro" id="IPR011010">
    <property type="entry name" value="DNA_brk_join_enz"/>
</dbReference>
<reference evidence="8" key="1">
    <citation type="submission" date="2019-02" db="EMBL/GenBank/DDBJ databases">
        <authorList>
            <person name="Gruber-Vodicka R. H."/>
            <person name="Seah K. B. B."/>
        </authorList>
    </citation>
    <scope>NUCLEOTIDE SEQUENCE</scope>
    <source>
        <strain evidence="8">BECK_BY7</strain>
    </source>
</reference>
<dbReference type="InterPro" id="IPR013762">
    <property type="entry name" value="Integrase-like_cat_sf"/>
</dbReference>
<dbReference type="InterPro" id="IPR044068">
    <property type="entry name" value="CB"/>
</dbReference>
<protein>
    <submittedName>
        <fullName evidence="8">Integrase</fullName>
    </submittedName>
</protein>
<evidence type="ECO:0000313" key="8">
    <source>
        <dbReference type="EMBL" id="VFK17454.1"/>
    </source>
</evidence>